<dbReference type="Proteomes" id="UP000195569">
    <property type="component" value="Unassembled WGS sequence"/>
</dbReference>
<evidence type="ECO:0000313" key="1">
    <source>
        <dbReference type="EMBL" id="SIT35123.1"/>
    </source>
</evidence>
<keyword evidence="2" id="KW-1185">Reference proteome</keyword>
<accession>A0A1N7RJ35</accession>
<dbReference type="AlphaFoldDB" id="A0A1N7RJ35"/>
<gene>
    <name evidence="1" type="ORF">BN2476_20038</name>
</gene>
<evidence type="ECO:0000313" key="2">
    <source>
        <dbReference type="Proteomes" id="UP000195569"/>
    </source>
</evidence>
<sequence length="63" mass="7370">MRGAGVLGLPQPPFPRRWRTKIDSNVQARQLNSRFPVKARENPVVRIRVRPSLFSEQRVIFSR</sequence>
<name>A0A1N7RJ35_9BURK</name>
<reference evidence="1" key="1">
    <citation type="submission" date="2016-12" db="EMBL/GenBank/DDBJ databases">
        <authorList>
            <person name="Moulin L."/>
        </authorList>
    </citation>
    <scope>NUCLEOTIDE SEQUENCE [LARGE SCALE GENOMIC DNA]</scope>
    <source>
        <strain evidence="1">STM 7183</strain>
    </source>
</reference>
<comment type="caution">
    <text evidence="1">The sequence shown here is derived from an EMBL/GenBank/DDBJ whole genome shotgun (WGS) entry which is preliminary data.</text>
</comment>
<dbReference type="EMBL" id="CYGY02000002">
    <property type="protein sequence ID" value="SIT35123.1"/>
    <property type="molecule type" value="Genomic_DNA"/>
</dbReference>
<proteinExistence type="predicted"/>
<organism evidence="1 2">
    <name type="scientific">Paraburkholderia piptadeniae</name>
    <dbReference type="NCBI Taxonomy" id="1701573"/>
    <lineage>
        <taxon>Bacteria</taxon>
        <taxon>Pseudomonadati</taxon>
        <taxon>Pseudomonadota</taxon>
        <taxon>Betaproteobacteria</taxon>
        <taxon>Burkholderiales</taxon>
        <taxon>Burkholderiaceae</taxon>
        <taxon>Paraburkholderia</taxon>
    </lineage>
</organism>
<protein>
    <submittedName>
        <fullName evidence="1">Uncharacterized protein</fullName>
    </submittedName>
</protein>